<dbReference type="GO" id="GO:0005634">
    <property type="term" value="C:nucleus"/>
    <property type="evidence" value="ECO:0007669"/>
    <property type="project" value="UniProtKB-SubCell"/>
</dbReference>
<keyword evidence="5" id="KW-0597">Phosphoprotein</keyword>
<dbReference type="GO" id="GO:0000922">
    <property type="term" value="C:spindle pole"/>
    <property type="evidence" value="ECO:0007669"/>
    <property type="project" value="UniProtKB-SubCell"/>
</dbReference>
<feature type="domain" description="Aurora-A binding" evidence="15">
    <location>
        <begin position="9"/>
        <end position="39"/>
    </location>
</feature>
<comment type="similarity">
    <text evidence="3">Belongs to the TPX2 family.</text>
</comment>
<keyword evidence="9" id="KW-0206">Cytoskeleton</keyword>
<dbReference type="GO" id="GO:0005874">
    <property type="term" value="C:microtubule"/>
    <property type="evidence" value="ECO:0007669"/>
    <property type="project" value="UniProtKB-KW"/>
</dbReference>
<dbReference type="Pfam" id="PF09041">
    <property type="entry name" value="Aurora-A_bind"/>
    <property type="match status" value="1"/>
</dbReference>
<feature type="compositionally biased region" description="Basic residues" evidence="13">
    <location>
        <begin position="146"/>
        <end position="158"/>
    </location>
</feature>
<feature type="coiled-coil region" evidence="12">
    <location>
        <begin position="647"/>
        <end position="677"/>
    </location>
</feature>
<feature type="compositionally biased region" description="Polar residues" evidence="13">
    <location>
        <begin position="93"/>
        <end position="114"/>
    </location>
</feature>
<feature type="compositionally biased region" description="Basic and acidic residues" evidence="13">
    <location>
        <begin position="396"/>
        <end position="432"/>
    </location>
</feature>
<dbReference type="InterPro" id="IPR015128">
    <property type="entry name" value="Aurora-A-bd"/>
</dbReference>
<comment type="caution">
    <text evidence="17">The sequence shown here is derived from an EMBL/GenBank/DDBJ whole genome shotgun (WGS) entry which is preliminary data.</text>
</comment>
<keyword evidence="11" id="KW-0131">Cell cycle</keyword>
<feature type="compositionally biased region" description="Basic and acidic residues" evidence="13">
    <location>
        <begin position="185"/>
        <end position="194"/>
    </location>
</feature>
<evidence type="ECO:0000256" key="4">
    <source>
        <dbReference type="ARBA" id="ARBA00022490"/>
    </source>
</evidence>
<evidence type="ECO:0000256" key="2">
    <source>
        <dbReference type="ARBA" id="ARBA00004647"/>
    </source>
</evidence>
<sequence>MDLPEENTAVYEFDAPSHVIDFGSLDADDNADEWFDQMADPNAAGQLTTPQPEKPLGRPRRMDLPRAVVSPRRDDAKSATDPDQGNAPALPNVVTSWANAAPSTSGQNQRNGPSRQPRRVSKRMESTRRQNPRGGPADVPTTPPVKKPRRSSVARPSRRSGAAGAQRVRRSVLPSSALGRSTKLKSSEQQEVERMQAMQKEVGEQRRRNEASLKAAVAGSQPAKKLVLSTTVPVEFHFRTDGRLKPTDAAQDYKEVDFNSQLRKPLAAPANGPRGATVPKPFKLTVPAKRKHSEREAYVSMAEQVQQFQKRTPARYHLRSRQREEKGPSPVKSEKLRITRPQTPLLMKRPKARPVTVKSTAEVEEEELEKIRQFKIKPLELNRKILDGVVMPKKPAPKEATKTEAFHLETDRRIHERQAGRKPDEPQDDTFHPRPVPLRILKEVVGVPEKRVQQPTGPESPAFALKNQACPVLQEKPVSVVKAHAVPHLGLPVQPKRTQVEVCPFSFDAREQERLALKEKRLEELRNEGVPKFKAQPLPDFSAVHLPAKKVAVPTQVEPFQLLIDQRGATKSERWERQMKEELKQQMDAATFKACPNTVVYKEPFLPKKENRSVVDDTCHPTVTDGFLLNTERRAKERLEFDQGVCEKEALRARMEEQRRRDEEEREQEEIARLRQEQVYKAQPIRHYKPLELKRGEVPLTVPESPNFSDRFRL</sequence>
<evidence type="ECO:0000256" key="8">
    <source>
        <dbReference type="ARBA" id="ARBA00022776"/>
    </source>
</evidence>
<feature type="domain" description="TPX2 C-terminal" evidence="14">
    <location>
        <begin position="627"/>
        <end position="701"/>
    </location>
</feature>
<name>A0A9Q1D4L9_CONCO</name>
<dbReference type="InterPro" id="IPR027330">
    <property type="entry name" value="TPX2_central_dom"/>
</dbReference>
<keyword evidence="6" id="KW-0132">Cell division</keyword>
<evidence type="ECO:0000256" key="13">
    <source>
        <dbReference type="SAM" id="MobiDB-lite"/>
    </source>
</evidence>
<evidence type="ECO:0000259" key="15">
    <source>
        <dbReference type="Pfam" id="PF09041"/>
    </source>
</evidence>
<accession>A0A9Q1D4L9</accession>
<evidence type="ECO:0000256" key="10">
    <source>
        <dbReference type="ARBA" id="ARBA00023242"/>
    </source>
</evidence>
<reference evidence="17" key="1">
    <citation type="journal article" date="2023" name="Science">
        <title>Genome structures resolve the early diversification of teleost fishes.</title>
        <authorList>
            <person name="Parey E."/>
            <person name="Louis A."/>
            <person name="Montfort J."/>
            <person name="Bouchez O."/>
            <person name="Roques C."/>
            <person name="Iampietro C."/>
            <person name="Lluch J."/>
            <person name="Castinel A."/>
            <person name="Donnadieu C."/>
            <person name="Desvignes T."/>
            <person name="Floi Bucao C."/>
            <person name="Jouanno E."/>
            <person name="Wen M."/>
            <person name="Mejri S."/>
            <person name="Dirks R."/>
            <person name="Jansen H."/>
            <person name="Henkel C."/>
            <person name="Chen W.J."/>
            <person name="Zahm M."/>
            <person name="Cabau C."/>
            <person name="Klopp C."/>
            <person name="Thompson A.W."/>
            <person name="Robinson-Rechavi M."/>
            <person name="Braasch I."/>
            <person name="Lecointre G."/>
            <person name="Bobe J."/>
            <person name="Postlethwait J.H."/>
            <person name="Berthelot C."/>
            <person name="Roest Crollius H."/>
            <person name="Guiguen Y."/>
        </authorList>
    </citation>
    <scope>NUCLEOTIDE SEQUENCE</scope>
    <source>
        <strain evidence="17">Concon-B</strain>
    </source>
</reference>
<feature type="domain" description="TPX2 C-terminal" evidence="14">
    <location>
        <begin position="510"/>
        <end position="555"/>
    </location>
</feature>
<dbReference type="EMBL" id="JAFJMO010000013">
    <property type="protein sequence ID" value="KAJ8258483.1"/>
    <property type="molecule type" value="Genomic_DNA"/>
</dbReference>
<evidence type="ECO:0000313" key="17">
    <source>
        <dbReference type="EMBL" id="KAJ8258483.1"/>
    </source>
</evidence>
<feature type="compositionally biased region" description="Basic and acidic residues" evidence="13">
    <location>
        <begin position="321"/>
        <end position="337"/>
    </location>
</feature>
<dbReference type="InterPro" id="IPR027329">
    <property type="entry name" value="TPX2_C"/>
</dbReference>
<evidence type="ECO:0000259" key="14">
    <source>
        <dbReference type="Pfam" id="PF06886"/>
    </source>
</evidence>
<protein>
    <recommendedName>
        <fullName evidence="19">Targeting protein for Xklp2</fullName>
    </recommendedName>
</protein>
<evidence type="ECO:0000256" key="5">
    <source>
        <dbReference type="ARBA" id="ARBA00022553"/>
    </source>
</evidence>
<feature type="compositionally biased region" description="Acidic residues" evidence="13">
    <location>
        <begin position="26"/>
        <end position="35"/>
    </location>
</feature>
<gene>
    <name evidence="17" type="ORF">COCON_G00174950</name>
</gene>
<keyword evidence="12" id="KW-0175">Coiled coil</keyword>
<feature type="domain" description="TPX2 central" evidence="16">
    <location>
        <begin position="336"/>
        <end position="463"/>
    </location>
</feature>
<dbReference type="Pfam" id="PF12214">
    <property type="entry name" value="TPX2_importin"/>
    <property type="match status" value="1"/>
</dbReference>
<dbReference type="InterPro" id="IPR009675">
    <property type="entry name" value="TPX2_fam"/>
</dbReference>
<evidence type="ECO:0000256" key="11">
    <source>
        <dbReference type="ARBA" id="ARBA00023306"/>
    </source>
</evidence>
<evidence type="ECO:0000313" key="18">
    <source>
        <dbReference type="Proteomes" id="UP001152803"/>
    </source>
</evidence>
<comment type="subcellular location">
    <subcellularLocation>
        <location evidence="2">Cytoplasm</location>
        <location evidence="2">Cytoskeleton</location>
        <location evidence="2">Spindle pole</location>
    </subcellularLocation>
    <subcellularLocation>
        <location evidence="1">Nucleus</location>
    </subcellularLocation>
</comment>
<feature type="region of interest" description="Disordered" evidence="13">
    <location>
        <begin position="264"/>
        <end position="364"/>
    </location>
</feature>
<feature type="region of interest" description="Disordered" evidence="13">
    <location>
        <begin position="394"/>
        <end position="434"/>
    </location>
</feature>
<feature type="compositionally biased region" description="Basic and acidic residues" evidence="13">
    <location>
        <begin position="201"/>
        <end position="211"/>
    </location>
</feature>
<dbReference type="GO" id="GO:0051301">
    <property type="term" value="P:cell division"/>
    <property type="evidence" value="ECO:0007669"/>
    <property type="project" value="UniProtKB-KW"/>
</dbReference>
<proteinExistence type="inferred from homology"/>
<evidence type="ECO:0000256" key="1">
    <source>
        <dbReference type="ARBA" id="ARBA00004123"/>
    </source>
</evidence>
<organism evidence="17 18">
    <name type="scientific">Conger conger</name>
    <name type="common">Conger eel</name>
    <name type="synonym">Muraena conger</name>
    <dbReference type="NCBI Taxonomy" id="82655"/>
    <lineage>
        <taxon>Eukaryota</taxon>
        <taxon>Metazoa</taxon>
        <taxon>Chordata</taxon>
        <taxon>Craniata</taxon>
        <taxon>Vertebrata</taxon>
        <taxon>Euteleostomi</taxon>
        <taxon>Actinopterygii</taxon>
        <taxon>Neopterygii</taxon>
        <taxon>Teleostei</taxon>
        <taxon>Anguilliformes</taxon>
        <taxon>Congridae</taxon>
        <taxon>Conger</taxon>
    </lineage>
</organism>
<evidence type="ECO:0000256" key="6">
    <source>
        <dbReference type="ARBA" id="ARBA00022618"/>
    </source>
</evidence>
<evidence type="ECO:0000259" key="16">
    <source>
        <dbReference type="Pfam" id="PF12214"/>
    </source>
</evidence>
<evidence type="ECO:0000256" key="9">
    <source>
        <dbReference type="ARBA" id="ARBA00023212"/>
    </source>
</evidence>
<evidence type="ECO:0000256" key="7">
    <source>
        <dbReference type="ARBA" id="ARBA00022701"/>
    </source>
</evidence>
<keyword evidence="8" id="KW-0498">Mitosis</keyword>
<dbReference type="AlphaFoldDB" id="A0A9Q1D4L9"/>
<dbReference type="OrthoDB" id="1684416at2759"/>
<evidence type="ECO:0000256" key="3">
    <source>
        <dbReference type="ARBA" id="ARBA00005885"/>
    </source>
</evidence>
<dbReference type="Pfam" id="PF06886">
    <property type="entry name" value="TPX2"/>
    <property type="match status" value="2"/>
</dbReference>
<evidence type="ECO:0008006" key="19">
    <source>
        <dbReference type="Google" id="ProtNLM"/>
    </source>
</evidence>
<keyword evidence="10" id="KW-0539">Nucleus</keyword>
<evidence type="ECO:0000256" key="12">
    <source>
        <dbReference type="SAM" id="Coils"/>
    </source>
</evidence>
<keyword evidence="4" id="KW-0963">Cytoplasm</keyword>
<dbReference type="PANTHER" id="PTHR14326">
    <property type="entry name" value="TARGETING PROTEIN FOR XKLP2"/>
    <property type="match status" value="1"/>
</dbReference>
<dbReference type="PANTHER" id="PTHR14326:SF44">
    <property type="entry name" value="TARGETING PROTEIN FOR XKLP2"/>
    <property type="match status" value="1"/>
</dbReference>
<keyword evidence="18" id="KW-1185">Reference proteome</keyword>
<dbReference type="GO" id="GO:0060236">
    <property type="term" value="P:regulation of mitotic spindle organization"/>
    <property type="evidence" value="ECO:0007669"/>
    <property type="project" value="InterPro"/>
</dbReference>
<keyword evidence="7" id="KW-0493">Microtubule</keyword>
<dbReference type="Proteomes" id="UP001152803">
    <property type="component" value="Unassembled WGS sequence"/>
</dbReference>
<feature type="region of interest" description="Disordered" evidence="13">
    <location>
        <begin position="23"/>
        <end position="224"/>
    </location>
</feature>
<feature type="compositionally biased region" description="Basic and acidic residues" evidence="13">
    <location>
        <begin position="71"/>
        <end position="80"/>
    </location>
</feature>